<gene>
    <name evidence="7" type="ORF">SCODWIG_03741</name>
</gene>
<keyword evidence="4 6" id="KW-0694">RNA-binding</keyword>
<name>A0A376BCX7_9ASCO</name>
<evidence type="ECO:0000256" key="4">
    <source>
        <dbReference type="ARBA" id="ARBA00022884"/>
    </source>
</evidence>
<protein>
    <submittedName>
        <fullName evidence="7">Related to Eukaryotic translation initiation factor 4E</fullName>
    </submittedName>
</protein>
<evidence type="ECO:0000313" key="8">
    <source>
        <dbReference type="Proteomes" id="UP000262825"/>
    </source>
</evidence>
<keyword evidence="3" id="KW-0810">Translation regulation</keyword>
<evidence type="ECO:0000256" key="2">
    <source>
        <dbReference type="ARBA" id="ARBA00022540"/>
    </source>
</evidence>
<dbReference type="VEuPathDB" id="FungiDB:SCODWIG_03741"/>
<dbReference type="GO" id="GO:0003743">
    <property type="term" value="F:translation initiation factor activity"/>
    <property type="evidence" value="ECO:0007669"/>
    <property type="project" value="UniProtKB-KW"/>
</dbReference>
<dbReference type="EMBL" id="UFAJ01001037">
    <property type="protein sequence ID" value="SSD61980.1"/>
    <property type="molecule type" value="Genomic_DNA"/>
</dbReference>
<proteinExistence type="inferred from homology"/>
<dbReference type="PANTHER" id="PTHR11960">
    <property type="entry name" value="EUKARYOTIC TRANSLATION INITIATION FACTOR 4E RELATED"/>
    <property type="match status" value="1"/>
</dbReference>
<sequence>MSATSVEQVTKKTEDLSIDGNKKTVLNAASTADKEFELKHPLNTQWTLWYTKPKVDNTEDWSSLLRPVTKLSTVEEFWGVYQSIPKASELPLKSDYHLFRNDIRPEWEDDKNAKGGKWTFQINDSDRALLDELWLKVVLSAIGETLDENDVAINGVVFNMRKKVVKLAIWTNTCDKEVLTKIGLKFRAIIGAILNNKKSIESQTEEEKQGEKPEHQPIEFKLEFIKHADSENRKIPPFMIL</sequence>
<comment type="similarity">
    <text evidence="1 6">Belongs to the eukaryotic initiation factor 4E family.</text>
</comment>
<dbReference type="PROSITE" id="PS00813">
    <property type="entry name" value="IF4E"/>
    <property type="match status" value="1"/>
</dbReference>
<dbReference type="InterPro" id="IPR023398">
    <property type="entry name" value="TIF_eIF4e-like"/>
</dbReference>
<keyword evidence="5 6" id="KW-0648">Protein biosynthesis</keyword>
<evidence type="ECO:0000256" key="1">
    <source>
        <dbReference type="ARBA" id="ARBA00009860"/>
    </source>
</evidence>
<dbReference type="GO" id="GO:0000340">
    <property type="term" value="F:RNA 7-methylguanosine cap binding"/>
    <property type="evidence" value="ECO:0007669"/>
    <property type="project" value="TreeGrafter"/>
</dbReference>
<dbReference type="InterPro" id="IPR001040">
    <property type="entry name" value="TIF_eIF_4E"/>
</dbReference>
<dbReference type="AlphaFoldDB" id="A0A376BCX7"/>
<dbReference type="Pfam" id="PF01652">
    <property type="entry name" value="IF4E"/>
    <property type="match status" value="1"/>
</dbReference>
<dbReference type="PANTHER" id="PTHR11960:SF8">
    <property type="entry name" value="EUKARYOTIC TRANSLATION INITIATION FACTOR 4E1-RELATED"/>
    <property type="match status" value="1"/>
</dbReference>
<keyword evidence="2 6" id="KW-0396">Initiation factor</keyword>
<dbReference type="Proteomes" id="UP000262825">
    <property type="component" value="Unassembled WGS sequence"/>
</dbReference>
<dbReference type="SUPFAM" id="SSF55418">
    <property type="entry name" value="eIF4e-like"/>
    <property type="match status" value="1"/>
</dbReference>
<dbReference type="GO" id="GO:0006417">
    <property type="term" value="P:regulation of translation"/>
    <property type="evidence" value="ECO:0007669"/>
    <property type="project" value="UniProtKB-KW"/>
</dbReference>
<keyword evidence="8" id="KW-1185">Reference proteome</keyword>
<evidence type="ECO:0000256" key="6">
    <source>
        <dbReference type="RuleBase" id="RU004374"/>
    </source>
</evidence>
<dbReference type="OrthoDB" id="3972544at2759"/>
<reference evidence="8" key="1">
    <citation type="submission" date="2018-06" db="EMBL/GenBank/DDBJ databases">
        <authorList>
            <person name="Guldener U."/>
        </authorList>
    </citation>
    <scope>NUCLEOTIDE SEQUENCE [LARGE SCALE GENOMIC DNA]</scope>
    <source>
        <strain evidence="8">UTAD17</strain>
    </source>
</reference>
<evidence type="ECO:0000256" key="3">
    <source>
        <dbReference type="ARBA" id="ARBA00022845"/>
    </source>
</evidence>
<accession>A0A376BCX7</accession>
<organism evidence="7 8">
    <name type="scientific">Saccharomycodes ludwigii</name>
    <dbReference type="NCBI Taxonomy" id="36035"/>
    <lineage>
        <taxon>Eukaryota</taxon>
        <taxon>Fungi</taxon>
        <taxon>Dikarya</taxon>
        <taxon>Ascomycota</taxon>
        <taxon>Saccharomycotina</taxon>
        <taxon>Saccharomycetes</taxon>
        <taxon>Saccharomycodales</taxon>
        <taxon>Saccharomycodaceae</taxon>
        <taxon>Saccharomycodes</taxon>
    </lineage>
</organism>
<dbReference type="GO" id="GO:0016281">
    <property type="term" value="C:eukaryotic translation initiation factor 4F complex"/>
    <property type="evidence" value="ECO:0007669"/>
    <property type="project" value="TreeGrafter"/>
</dbReference>
<evidence type="ECO:0000313" key="7">
    <source>
        <dbReference type="EMBL" id="SSD61980.1"/>
    </source>
</evidence>
<dbReference type="Gene3D" id="3.30.760.10">
    <property type="entry name" value="RNA Cap, Translation Initiation Factor Eif4e"/>
    <property type="match status" value="1"/>
</dbReference>
<evidence type="ECO:0000256" key="5">
    <source>
        <dbReference type="ARBA" id="ARBA00022917"/>
    </source>
</evidence>
<dbReference type="InterPro" id="IPR019770">
    <property type="entry name" value="TIF_eIF_4E_CS"/>
</dbReference>